<evidence type="ECO:0000256" key="2">
    <source>
        <dbReference type="SAM" id="SignalP"/>
    </source>
</evidence>
<evidence type="ECO:0000256" key="1">
    <source>
        <dbReference type="SAM" id="MobiDB-lite"/>
    </source>
</evidence>
<protein>
    <recommendedName>
        <fullName evidence="5">MFS transporter</fullName>
    </recommendedName>
</protein>
<dbReference type="EMBL" id="QKYN01000048">
    <property type="protein sequence ID" value="RAG85190.1"/>
    <property type="molecule type" value="Genomic_DNA"/>
</dbReference>
<dbReference type="AlphaFoldDB" id="A0A2X0KE90"/>
<feature type="compositionally biased region" description="Low complexity" evidence="1">
    <location>
        <begin position="27"/>
        <end position="49"/>
    </location>
</feature>
<evidence type="ECO:0008006" key="5">
    <source>
        <dbReference type="Google" id="ProtNLM"/>
    </source>
</evidence>
<feature type="non-terminal residue" evidence="3">
    <location>
        <position position="1"/>
    </location>
</feature>
<organism evidence="3 4">
    <name type="scientific">Streptacidiphilus pinicola</name>
    <dbReference type="NCBI Taxonomy" id="2219663"/>
    <lineage>
        <taxon>Bacteria</taxon>
        <taxon>Bacillati</taxon>
        <taxon>Actinomycetota</taxon>
        <taxon>Actinomycetes</taxon>
        <taxon>Kitasatosporales</taxon>
        <taxon>Streptomycetaceae</taxon>
        <taxon>Streptacidiphilus</taxon>
    </lineage>
</organism>
<evidence type="ECO:0000313" key="3">
    <source>
        <dbReference type="EMBL" id="RAG85190.1"/>
    </source>
</evidence>
<reference evidence="3 4" key="1">
    <citation type="submission" date="2018-06" db="EMBL/GenBank/DDBJ databases">
        <title>Streptacidiphilus pinicola sp. nov., isolated from pine grove soil.</title>
        <authorList>
            <person name="Roh S.G."/>
            <person name="Park S."/>
            <person name="Kim M.-K."/>
            <person name="Yun B.-R."/>
            <person name="Park J."/>
            <person name="Kim M.J."/>
            <person name="Kim Y.S."/>
            <person name="Kim S.B."/>
        </authorList>
    </citation>
    <scope>NUCLEOTIDE SEQUENCE [LARGE SCALE GENOMIC DNA]</scope>
    <source>
        <strain evidence="3 4">MMS16-CNU450</strain>
    </source>
</reference>
<comment type="caution">
    <text evidence="3">The sequence shown here is derived from an EMBL/GenBank/DDBJ whole genome shotgun (WGS) entry which is preliminary data.</text>
</comment>
<feature type="signal peptide" evidence="2">
    <location>
        <begin position="1"/>
        <end position="18"/>
    </location>
</feature>
<feature type="chain" id="PRO_5039202218" description="MFS transporter" evidence="2">
    <location>
        <begin position="19"/>
        <end position="60"/>
    </location>
</feature>
<dbReference type="Proteomes" id="UP000248889">
    <property type="component" value="Unassembled WGS sequence"/>
</dbReference>
<keyword evidence="2" id="KW-0732">Signal</keyword>
<accession>A0A2X0KE90</accession>
<gene>
    <name evidence="3" type="ORF">DN069_13200</name>
</gene>
<keyword evidence="4" id="KW-1185">Reference proteome</keyword>
<proteinExistence type="predicted"/>
<evidence type="ECO:0000313" key="4">
    <source>
        <dbReference type="Proteomes" id="UP000248889"/>
    </source>
</evidence>
<sequence length="60" mass="5592">VAVGGAAGLLLGSLALLARPGAGGAGARTEPTAEAVAAATEPVDPATVPEQQRETAGQGA</sequence>
<name>A0A2X0KE90_9ACTN</name>
<feature type="region of interest" description="Disordered" evidence="1">
    <location>
        <begin position="20"/>
        <end position="60"/>
    </location>
</feature>